<dbReference type="HOGENOM" id="CLU_071891_0_0_1"/>
<evidence type="ECO:0000313" key="3">
    <source>
        <dbReference type="EMBL" id="EME82920.1"/>
    </source>
</evidence>
<feature type="transmembrane region" description="Helical" evidence="2">
    <location>
        <begin position="201"/>
        <end position="224"/>
    </location>
</feature>
<dbReference type="GeneID" id="19337337"/>
<dbReference type="EMBL" id="KB446558">
    <property type="protein sequence ID" value="EME82920.1"/>
    <property type="molecule type" value="Genomic_DNA"/>
</dbReference>
<evidence type="ECO:0000256" key="1">
    <source>
        <dbReference type="SAM" id="MobiDB-lite"/>
    </source>
</evidence>
<dbReference type="Proteomes" id="UP000016932">
    <property type="component" value="Unassembled WGS sequence"/>
</dbReference>
<feature type="compositionally biased region" description="Low complexity" evidence="1">
    <location>
        <begin position="77"/>
        <end position="96"/>
    </location>
</feature>
<dbReference type="AlphaFoldDB" id="M2YZ50"/>
<dbReference type="VEuPathDB" id="FungiDB:MYCFIDRAFT_211198"/>
<name>M2YZ50_PSEFD</name>
<keyword evidence="2" id="KW-1133">Transmembrane helix</keyword>
<keyword evidence="2" id="KW-0472">Membrane</keyword>
<proteinExistence type="predicted"/>
<dbReference type="STRING" id="383855.M2YZ50"/>
<dbReference type="eggNOG" id="ENOG502S06P">
    <property type="taxonomic scope" value="Eukaryota"/>
</dbReference>
<evidence type="ECO:0000313" key="4">
    <source>
        <dbReference type="Proteomes" id="UP000016932"/>
    </source>
</evidence>
<evidence type="ECO:0000256" key="2">
    <source>
        <dbReference type="SAM" id="Phobius"/>
    </source>
</evidence>
<keyword evidence="4" id="KW-1185">Reference proteome</keyword>
<accession>M2YZ50</accession>
<feature type="region of interest" description="Disordered" evidence="1">
    <location>
        <begin position="48"/>
        <end position="103"/>
    </location>
</feature>
<reference evidence="3 4" key="1">
    <citation type="journal article" date="2012" name="PLoS Pathog.">
        <title>Diverse lifestyles and strategies of plant pathogenesis encoded in the genomes of eighteen Dothideomycetes fungi.</title>
        <authorList>
            <person name="Ohm R.A."/>
            <person name="Feau N."/>
            <person name="Henrissat B."/>
            <person name="Schoch C.L."/>
            <person name="Horwitz B.A."/>
            <person name="Barry K.W."/>
            <person name="Condon B.J."/>
            <person name="Copeland A.C."/>
            <person name="Dhillon B."/>
            <person name="Glaser F."/>
            <person name="Hesse C.N."/>
            <person name="Kosti I."/>
            <person name="LaButti K."/>
            <person name="Lindquist E.A."/>
            <person name="Lucas S."/>
            <person name="Salamov A.A."/>
            <person name="Bradshaw R.E."/>
            <person name="Ciuffetti L."/>
            <person name="Hamelin R.C."/>
            <person name="Kema G.H.J."/>
            <person name="Lawrence C."/>
            <person name="Scott J.A."/>
            <person name="Spatafora J.W."/>
            <person name="Turgeon B.G."/>
            <person name="de Wit P.J.G.M."/>
            <person name="Zhong S."/>
            <person name="Goodwin S.B."/>
            <person name="Grigoriev I.V."/>
        </authorList>
    </citation>
    <scope>NUCLEOTIDE SEQUENCE [LARGE SCALE GENOMIC DNA]</scope>
    <source>
        <strain evidence="3 4">CIRAD86</strain>
    </source>
</reference>
<dbReference type="OrthoDB" id="190201at2759"/>
<feature type="compositionally biased region" description="Basic and acidic residues" evidence="1">
    <location>
        <begin position="63"/>
        <end position="74"/>
    </location>
</feature>
<gene>
    <name evidence="3" type="ORF">MYCFIDRAFT_211198</name>
</gene>
<dbReference type="RefSeq" id="XP_007926302.1">
    <property type="nucleotide sequence ID" value="XM_007928111.1"/>
</dbReference>
<keyword evidence="2" id="KW-0812">Transmembrane</keyword>
<protein>
    <submittedName>
        <fullName evidence="3">Uncharacterized protein</fullName>
    </submittedName>
</protein>
<organism evidence="3 4">
    <name type="scientific">Pseudocercospora fijiensis (strain CIRAD86)</name>
    <name type="common">Black leaf streak disease fungus</name>
    <name type="synonym">Mycosphaerella fijiensis</name>
    <dbReference type="NCBI Taxonomy" id="383855"/>
    <lineage>
        <taxon>Eukaryota</taxon>
        <taxon>Fungi</taxon>
        <taxon>Dikarya</taxon>
        <taxon>Ascomycota</taxon>
        <taxon>Pezizomycotina</taxon>
        <taxon>Dothideomycetes</taxon>
        <taxon>Dothideomycetidae</taxon>
        <taxon>Mycosphaerellales</taxon>
        <taxon>Mycosphaerellaceae</taxon>
        <taxon>Pseudocercospora</taxon>
    </lineage>
</organism>
<sequence length="333" mass="36685">MPNESDDRPTSFAYLYAAMIQQRLPRIRSTIKRALSQDHGSAQRMTFITHDSPQSHSPPPSYRTDESESSDGHPDFSPLDPDMSPSRPSSSGSSTPARQDENASGVRWRFAVAGFQILRLAEAEAAMSSENTNLVRSQYINGTACILKGLPTELSPAETLILREAIADFLAEEQSRDRRMVLRADPVLPTRRSAALQQQSVLHRAVAFATLHVFLIASFILPYMQMLLRQAYQFDRKHKISDRVLANSFVAADKMGRSTMTIAGQICAMDDGRVGELMKVAGMYVVQGFGGGIYDGIGESLSAFGIRAEERPNIVASSRDAAIPRERPQSSSF</sequence>
<dbReference type="KEGG" id="pfj:MYCFIDRAFT_211198"/>